<feature type="disulfide bond" evidence="11">
    <location>
        <begin position="38"/>
        <end position="55"/>
    </location>
</feature>
<comment type="catalytic activity">
    <reaction evidence="9">
        <text>L-threonyl-[protein] + ATP = O-phospho-L-threonyl-[protein] + ADP + H(+)</text>
        <dbReference type="Rhea" id="RHEA:46608"/>
        <dbReference type="Rhea" id="RHEA-COMP:11060"/>
        <dbReference type="Rhea" id="RHEA-COMP:11605"/>
        <dbReference type="ChEBI" id="CHEBI:15378"/>
        <dbReference type="ChEBI" id="CHEBI:30013"/>
        <dbReference type="ChEBI" id="CHEBI:30616"/>
        <dbReference type="ChEBI" id="CHEBI:61977"/>
        <dbReference type="ChEBI" id="CHEBI:456216"/>
        <dbReference type="EC" id="2.7.11.1"/>
    </reaction>
</comment>
<keyword evidence="8 11" id="KW-1015">Disulfide bond</keyword>
<proteinExistence type="predicted"/>
<keyword evidence="16" id="KW-1185">Reference proteome</keyword>
<dbReference type="InterPro" id="IPR011009">
    <property type="entry name" value="Kinase-like_dom_sf"/>
</dbReference>
<dbReference type="InterPro" id="IPR003609">
    <property type="entry name" value="Pan_app"/>
</dbReference>
<dbReference type="Pfam" id="PF08276">
    <property type="entry name" value="PAN_2"/>
    <property type="match status" value="1"/>
</dbReference>
<evidence type="ECO:0000256" key="7">
    <source>
        <dbReference type="ARBA" id="ARBA00022840"/>
    </source>
</evidence>
<name>A0AAD8IAE8_9APIA</name>
<dbReference type="EC" id="2.7.11.1" evidence="1"/>
<dbReference type="AlphaFoldDB" id="A0AAD8IAE8"/>
<dbReference type="PROSITE" id="PS00108">
    <property type="entry name" value="PROTEIN_KINASE_ST"/>
    <property type="match status" value="1"/>
</dbReference>
<keyword evidence="2" id="KW-0723">Serine/threonine-protein kinase</keyword>
<dbReference type="InterPro" id="IPR000742">
    <property type="entry name" value="EGF"/>
</dbReference>
<comment type="catalytic activity">
    <reaction evidence="10">
        <text>L-seryl-[protein] + ATP = O-phospho-L-seryl-[protein] + ADP + H(+)</text>
        <dbReference type="Rhea" id="RHEA:17989"/>
        <dbReference type="Rhea" id="RHEA-COMP:9863"/>
        <dbReference type="Rhea" id="RHEA-COMP:11604"/>
        <dbReference type="ChEBI" id="CHEBI:15378"/>
        <dbReference type="ChEBI" id="CHEBI:29999"/>
        <dbReference type="ChEBI" id="CHEBI:30616"/>
        <dbReference type="ChEBI" id="CHEBI:83421"/>
        <dbReference type="ChEBI" id="CHEBI:456216"/>
        <dbReference type="EC" id="2.7.11.1"/>
    </reaction>
</comment>
<dbReference type="GO" id="GO:0048544">
    <property type="term" value="P:recognition of pollen"/>
    <property type="evidence" value="ECO:0007669"/>
    <property type="project" value="InterPro"/>
</dbReference>
<reference evidence="15" key="1">
    <citation type="submission" date="2023-02" db="EMBL/GenBank/DDBJ databases">
        <title>Genome of toxic invasive species Heracleum sosnowskyi carries increased number of genes despite the absence of recent whole-genome duplications.</title>
        <authorList>
            <person name="Schelkunov M."/>
            <person name="Shtratnikova V."/>
            <person name="Makarenko M."/>
            <person name="Klepikova A."/>
            <person name="Omelchenko D."/>
            <person name="Novikova G."/>
            <person name="Obukhova E."/>
            <person name="Bogdanov V."/>
            <person name="Penin A."/>
            <person name="Logacheva M."/>
        </authorList>
    </citation>
    <scope>NUCLEOTIDE SEQUENCE</scope>
    <source>
        <strain evidence="15">Hsosn_3</strain>
        <tissue evidence="15">Leaf</tissue>
    </source>
</reference>
<dbReference type="PANTHER" id="PTHR27002:SF181">
    <property type="entry name" value="RECEPTOR-LIKE SERINE_THREONINE-PROTEIN KINASE"/>
    <property type="match status" value="1"/>
</dbReference>
<keyword evidence="11" id="KW-0245">EGF-like domain</keyword>
<evidence type="ECO:0000256" key="6">
    <source>
        <dbReference type="ARBA" id="ARBA00022777"/>
    </source>
</evidence>
<dbReference type="CDD" id="cd01098">
    <property type="entry name" value="PAN_AP_plant"/>
    <property type="match status" value="1"/>
</dbReference>
<evidence type="ECO:0000256" key="10">
    <source>
        <dbReference type="ARBA" id="ARBA00048679"/>
    </source>
</evidence>
<keyword evidence="5" id="KW-0547">Nucleotide-binding</keyword>
<keyword evidence="6" id="KW-0418">Kinase</keyword>
<dbReference type="Pfam" id="PF00954">
    <property type="entry name" value="S_locus_glycop"/>
    <property type="match status" value="1"/>
</dbReference>
<dbReference type="Pfam" id="PF00069">
    <property type="entry name" value="Pkinase"/>
    <property type="match status" value="1"/>
</dbReference>
<dbReference type="GO" id="GO:0004674">
    <property type="term" value="F:protein serine/threonine kinase activity"/>
    <property type="evidence" value="ECO:0007669"/>
    <property type="project" value="UniProtKB-KW"/>
</dbReference>
<dbReference type="EMBL" id="JAUIZM010000005">
    <property type="protein sequence ID" value="KAK1381966.1"/>
    <property type="molecule type" value="Genomic_DNA"/>
</dbReference>
<dbReference type="GO" id="GO:0005886">
    <property type="term" value="C:plasma membrane"/>
    <property type="evidence" value="ECO:0007669"/>
    <property type="project" value="TreeGrafter"/>
</dbReference>
<evidence type="ECO:0000313" key="15">
    <source>
        <dbReference type="EMBL" id="KAK1381966.1"/>
    </source>
</evidence>
<dbReference type="SUPFAM" id="SSF56112">
    <property type="entry name" value="Protein kinase-like (PK-like)"/>
    <property type="match status" value="1"/>
</dbReference>
<dbReference type="Gene3D" id="1.10.510.10">
    <property type="entry name" value="Transferase(Phosphotransferase) domain 1"/>
    <property type="match status" value="1"/>
</dbReference>
<sequence length="394" mass="43932">MVLSPDGVAQILAWNDKKQSWTTNLNSEQDVCEQFALCGPFGTCDSRKSGGDGVCGCVKGFEPKDPKKWKSGNWSDGCVRKTPLSCGNGDTFFLYMNGKLPDTRTAQYNTSMDLQSCKIACLNNCSCTAYSNIDVRQGGMGCMLWFNDLNDIRDYYGPGLQFYVKTADSDGTSSSKMKVIVPLVAAMLAISLDEELSKTLDWPMRQNIICGIARGLLYLHQDSRLRIIHRDLKAGNVLLDREMNPRISDFGMAKSFTGTQTEAYTTRVVGTFGYMSPEYALDGTFSVKSDVYSFGAWTLYEEEKLSELFDSKSLETHDKFEAFRAIQIGLLCVNTYPEDRPSMSYVVSMLTCETELPRPMRPGAYNFKSSDSMTDPLTKTWTTSSISLTDFGPR</sequence>
<dbReference type="PROSITE" id="PS50948">
    <property type="entry name" value="PAN"/>
    <property type="match status" value="1"/>
</dbReference>
<evidence type="ECO:0000259" key="13">
    <source>
        <dbReference type="PROSITE" id="PS50026"/>
    </source>
</evidence>
<dbReference type="Gene3D" id="3.50.4.10">
    <property type="entry name" value="Hepatocyte Growth Factor"/>
    <property type="match status" value="1"/>
</dbReference>
<dbReference type="InterPro" id="IPR000858">
    <property type="entry name" value="S_locus_glycoprot_dom"/>
</dbReference>
<evidence type="ECO:0000256" key="11">
    <source>
        <dbReference type="PROSITE-ProRule" id="PRU00076"/>
    </source>
</evidence>
<evidence type="ECO:0000256" key="4">
    <source>
        <dbReference type="ARBA" id="ARBA00022729"/>
    </source>
</evidence>
<organism evidence="15 16">
    <name type="scientific">Heracleum sosnowskyi</name>
    <dbReference type="NCBI Taxonomy" id="360622"/>
    <lineage>
        <taxon>Eukaryota</taxon>
        <taxon>Viridiplantae</taxon>
        <taxon>Streptophyta</taxon>
        <taxon>Embryophyta</taxon>
        <taxon>Tracheophyta</taxon>
        <taxon>Spermatophyta</taxon>
        <taxon>Magnoliopsida</taxon>
        <taxon>eudicotyledons</taxon>
        <taxon>Gunneridae</taxon>
        <taxon>Pentapetalae</taxon>
        <taxon>asterids</taxon>
        <taxon>campanulids</taxon>
        <taxon>Apiales</taxon>
        <taxon>Apiaceae</taxon>
        <taxon>Apioideae</taxon>
        <taxon>apioid superclade</taxon>
        <taxon>Tordylieae</taxon>
        <taxon>Tordyliinae</taxon>
        <taxon>Heracleum</taxon>
    </lineage>
</organism>
<comment type="caution">
    <text evidence="15">The sequence shown here is derived from an EMBL/GenBank/DDBJ whole genome shotgun (WGS) entry which is preliminary data.</text>
</comment>
<dbReference type="SMART" id="SM00473">
    <property type="entry name" value="PAN_AP"/>
    <property type="match status" value="1"/>
</dbReference>
<dbReference type="SMART" id="SM00220">
    <property type="entry name" value="S_TKc"/>
    <property type="match status" value="1"/>
</dbReference>
<evidence type="ECO:0000256" key="8">
    <source>
        <dbReference type="ARBA" id="ARBA00023157"/>
    </source>
</evidence>
<evidence type="ECO:0000259" key="12">
    <source>
        <dbReference type="PROSITE" id="PS50011"/>
    </source>
</evidence>
<dbReference type="FunFam" id="1.10.510.10:FF:001023">
    <property type="entry name" value="Os07g0541700 protein"/>
    <property type="match status" value="1"/>
</dbReference>
<keyword evidence="4" id="KW-0732">Signal</keyword>
<evidence type="ECO:0000256" key="3">
    <source>
        <dbReference type="ARBA" id="ARBA00022679"/>
    </source>
</evidence>
<comment type="caution">
    <text evidence="11">Lacks conserved residue(s) required for the propagation of feature annotation.</text>
</comment>
<dbReference type="Proteomes" id="UP001237642">
    <property type="component" value="Unassembled WGS sequence"/>
</dbReference>
<dbReference type="InterPro" id="IPR008271">
    <property type="entry name" value="Ser/Thr_kinase_AS"/>
</dbReference>
<evidence type="ECO:0000256" key="1">
    <source>
        <dbReference type="ARBA" id="ARBA00012513"/>
    </source>
</evidence>
<evidence type="ECO:0000256" key="5">
    <source>
        <dbReference type="ARBA" id="ARBA00022741"/>
    </source>
</evidence>
<reference evidence="15" key="2">
    <citation type="submission" date="2023-05" db="EMBL/GenBank/DDBJ databases">
        <authorList>
            <person name="Schelkunov M.I."/>
        </authorList>
    </citation>
    <scope>NUCLEOTIDE SEQUENCE</scope>
    <source>
        <strain evidence="15">Hsosn_3</strain>
        <tissue evidence="15">Leaf</tissue>
    </source>
</reference>
<dbReference type="PROSITE" id="PS50011">
    <property type="entry name" value="PROTEIN_KINASE_DOM"/>
    <property type="match status" value="1"/>
</dbReference>
<dbReference type="PROSITE" id="PS50026">
    <property type="entry name" value="EGF_3"/>
    <property type="match status" value="1"/>
</dbReference>
<dbReference type="PANTHER" id="PTHR27002">
    <property type="entry name" value="RECEPTOR-LIKE SERINE/THREONINE-PROTEIN KINASE SD1-8"/>
    <property type="match status" value="1"/>
</dbReference>
<accession>A0AAD8IAE8</accession>
<protein>
    <recommendedName>
        <fullName evidence="1">non-specific serine/threonine protein kinase</fullName>
        <ecNumber evidence="1">2.7.11.1</ecNumber>
    </recommendedName>
</protein>
<feature type="domain" description="Apple" evidence="14">
    <location>
        <begin position="86"/>
        <end position="167"/>
    </location>
</feature>
<evidence type="ECO:0000313" key="16">
    <source>
        <dbReference type="Proteomes" id="UP001237642"/>
    </source>
</evidence>
<evidence type="ECO:0000259" key="14">
    <source>
        <dbReference type="PROSITE" id="PS50948"/>
    </source>
</evidence>
<feature type="domain" description="Protein kinase" evidence="12">
    <location>
        <begin position="80"/>
        <end position="356"/>
    </location>
</feature>
<dbReference type="InterPro" id="IPR000719">
    <property type="entry name" value="Prot_kinase_dom"/>
</dbReference>
<evidence type="ECO:0000256" key="9">
    <source>
        <dbReference type="ARBA" id="ARBA00047899"/>
    </source>
</evidence>
<evidence type="ECO:0000256" key="2">
    <source>
        <dbReference type="ARBA" id="ARBA00022527"/>
    </source>
</evidence>
<feature type="domain" description="EGF-like" evidence="13">
    <location>
        <begin position="28"/>
        <end position="67"/>
    </location>
</feature>
<keyword evidence="7" id="KW-0067">ATP-binding</keyword>
<keyword evidence="3" id="KW-0808">Transferase</keyword>
<dbReference type="GO" id="GO:0005524">
    <property type="term" value="F:ATP binding"/>
    <property type="evidence" value="ECO:0007669"/>
    <property type="project" value="UniProtKB-KW"/>
</dbReference>
<gene>
    <name evidence="15" type="ORF">POM88_019701</name>
</gene>